<evidence type="ECO:0000256" key="1">
    <source>
        <dbReference type="SAM" id="Coils"/>
    </source>
</evidence>
<feature type="coiled-coil region" evidence="1">
    <location>
        <begin position="143"/>
        <end position="177"/>
    </location>
</feature>
<feature type="compositionally biased region" description="Basic and acidic residues" evidence="2">
    <location>
        <begin position="202"/>
        <end position="219"/>
    </location>
</feature>
<dbReference type="OrthoDB" id="1422011at2759"/>
<proteinExistence type="predicted"/>
<keyword evidence="1" id="KW-0175">Coiled coil</keyword>
<keyword evidence="4" id="KW-1185">Reference proteome</keyword>
<reference evidence="4" key="1">
    <citation type="submission" date="2016-06" db="EMBL/GenBank/DDBJ databases">
        <title>Parallel loss of symbiosis genes in relatives of nitrogen-fixing non-legume Parasponia.</title>
        <authorList>
            <person name="Van Velzen R."/>
            <person name="Holmer R."/>
            <person name="Bu F."/>
            <person name="Rutten L."/>
            <person name="Van Zeijl A."/>
            <person name="Liu W."/>
            <person name="Santuari L."/>
            <person name="Cao Q."/>
            <person name="Sharma T."/>
            <person name="Shen D."/>
            <person name="Roswanjaya Y."/>
            <person name="Wardhani T."/>
            <person name="Kalhor M.S."/>
            <person name="Jansen J."/>
            <person name="Van den Hoogen J."/>
            <person name="Gungor B."/>
            <person name="Hartog M."/>
            <person name="Hontelez J."/>
            <person name="Verver J."/>
            <person name="Yang W.-C."/>
            <person name="Schijlen E."/>
            <person name="Repin R."/>
            <person name="Schilthuizen M."/>
            <person name="Schranz E."/>
            <person name="Heidstra R."/>
            <person name="Miyata K."/>
            <person name="Fedorova E."/>
            <person name="Kohlen W."/>
            <person name="Bisseling T."/>
            <person name="Smit S."/>
            <person name="Geurts R."/>
        </authorList>
    </citation>
    <scope>NUCLEOTIDE SEQUENCE [LARGE SCALE GENOMIC DNA]</scope>
    <source>
        <strain evidence="4">cv. WU1-14</strain>
    </source>
</reference>
<sequence>MAIDSHAPCIPKRLDRYLDVGLKRAIFLTSEAEEQIFKEQDFGLPKICNEDSVRLAVNDGDVASTSAPHGIEDSSTKTYQTNRDLPAKKRKLNPGLLDGAVVKNGDTLDDLGVNPDLPSKDSENNMVETKNLVLGLGQHGTQSILTKQENEMLQEMAKKLKQEISELRDDLSWISEECQEVAEENNSLMDEAEETYGLDAISDLRARDPSSATHEKRSSSGDSDSTADQNKETSTH</sequence>
<dbReference type="EMBL" id="JXTB01000016">
    <property type="protein sequence ID" value="PON76872.1"/>
    <property type="molecule type" value="Genomic_DNA"/>
</dbReference>
<evidence type="ECO:0000256" key="2">
    <source>
        <dbReference type="SAM" id="MobiDB-lite"/>
    </source>
</evidence>
<evidence type="ECO:0000313" key="3">
    <source>
        <dbReference type="EMBL" id="PON76872.1"/>
    </source>
</evidence>
<dbReference type="AlphaFoldDB" id="A0A2P5DUA0"/>
<accession>A0A2P5DUA0</accession>
<organism evidence="3 4">
    <name type="scientific">Parasponia andersonii</name>
    <name type="common">Sponia andersonii</name>
    <dbReference type="NCBI Taxonomy" id="3476"/>
    <lineage>
        <taxon>Eukaryota</taxon>
        <taxon>Viridiplantae</taxon>
        <taxon>Streptophyta</taxon>
        <taxon>Embryophyta</taxon>
        <taxon>Tracheophyta</taxon>
        <taxon>Spermatophyta</taxon>
        <taxon>Magnoliopsida</taxon>
        <taxon>eudicotyledons</taxon>
        <taxon>Gunneridae</taxon>
        <taxon>Pentapetalae</taxon>
        <taxon>rosids</taxon>
        <taxon>fabids</taxon>
        <taxon>Rosales</taxon>
        <taxon>Cannabaceae</taxon>
        <taxon>Parasponia</taxon>
    </lineage>
</organism>
<evidence type="ECO:0000313" key="4">
    <source>
        <dbReference type="Proteomes" id="UP000237105"/>
    </source>
</evidence>
<feature type="region of interest" description="Disordered" evidence="2">
    <location>
        <begin position="197"/>
        <end position="236"/>
    </location>
</feature>
<name>A0A2P5DUA0_PARAD</name>
<gene>
    <name evidence="3" type="primary">PanBZIP30</name>
    <name evidence="3" type="ORF">PanWU01x14_031920</name>
</gene>
<protein>
    <submittedName>
        <fullName evidence="3">Basic-leucine zipper transcription factor</fullName>
    </submittedName>
</protein>
<comment type="caution">
    <text evidence="3">The sequence shown here is derived from an EMBL/GenBank/DDBJ whole genome shotgun (WGS) entry which is preliminary data.</text>
</comment>
<dbReference type="Proteomes" id="UP000237105">
    <property type="component" value="Unassembled WGS sequence"/>
</dbReference>